<evidence type="ECO:0000313" key="3">
    <source>
        <dbReference type="Proteomes" id="UP001301442"/>
    </source>
</evidence>
<keyword evidence="1" id="KW-0472">Membrane</keyword>
<keyword evidence="1" id="KW-0812">Transmembrane</keyword>
<keyword evidence="3" id="KW-1185">Reference proteome</keyword>
<gene>
    <name evidence="2" type="ORF">RI844_15675</name>
</gene>
<dbReference type="Proteomes" id="UP001301442">
    <property type="component" value="Chromosome"/>
</dbReference>
<evidence type="ECO:0000313" key="2">
    <source>
        <dbReference type="EMBL" id="WOH36798.1"/>
    </source>
</evidence>
<dbReference type="EMBL" id="CP136600">
    <property type="protein sequence ID" value="WOH36798.1"/>
    <property type="molecule type" value="Genomic_DNA"/>
</dbReference>
<name>A0ABZ0GLZ6_9GAMM</name>
<proteinExistence type="predicted"/>
<keyword evidence="1" id="KW-1133">Transmembrane helix</keyword>
<reference evidence="2 3" key="1">
    <citation type="submission" date="2023-09" db="EMBL/GenBank/DDBJ databases">
        <authorList>
            <person name="Qi X."/>
        </authorList>
    </citation>
    <scope>NUCLEOTIDE SEQUENCE [LARGE SCALE GENOMIC DNA]</scope>
    <source>
        <strain evidence="2 3">S1-1</strain>
    </source>
</reference>
<protein>
    <submittedName>
        <fullName evidence="2">DUF2909 domain-containing protein</fullName>
    </submittedName>
</protein>
<dbReference type="InterPro" id="IPR021313">
    <property type="entry name" value="DUF2909"/>
</dbReference>
<sequence length="69" mass="7827">MVYKIFIAVFLAFMIYNLFRAMVVMNKNSSAQPPMSKYIGRRVMLSAIIVFILLIGIATGLITPNPRPY</sequence>
<accession>A0ABZ0GLZ6</accession>
<feature type="transmembrane region" description="Helical" evidence="1">
    <location>
        <begin position="6"/>
        <end position="23"/>
    </location>
</feature>
<organism evidence="2 3">
    <name type="scientific">Thalassotalea fonticola</name>
    <dbReference type="NCBI Taxonomy" id="3065649"/>
    <lineage>
        <taxon>Bacteria</taxon>
        <taxon>Pseudomonadati</taxon>
        <taxon>Pseudomonadota</taxon>
        <taxon>Gammaproteobacteria</taxon>
        <taxon>Alteromonadales</taxon>
        <taxon>Colwelliaceae</taxon>
        <taxon>Thalassotalea</taxon>
    </lineage>
</organism>
<feature type="transmembrane region" description="Helical" evidence="1">
    <location>
        <begin position="43"/>
        <end position="63"/>
    </location>
</feature>
<evidence type="ECO:0000256" key="1">
    <source>
        <dbReference type="SAM" id="Phobius"/>
    </source>
</evidence>
<dbReference type="Pfam" id="PF11137">
    <property type="entry name" value="DUF2909"/>
    <property type="match status" value="1"/>
</dbReference>
<dbReference type="RefSeq" id="WP_348395610.1">
    <property type="nucleotide sequence ID" value="NZ_CP136600.1"/>
</dbReference>